<dbReference type="InterPro" id="IPR039537">
    <property type="entry name" value="Retrotran_Ty1/copia-like"/>
</dbReference>
<organism evidence="4 5">
    <name type="scientific">Tanacetum coccineum</name>
    <dbReference type="NCBI Taxonomy" id="301880"/>
    <lineage>
        <taxon>Eukaryota</taxon>
        <taxon>Viridiplantae</taxon>
        <taxon>Streptophyta</taxon>
        <taxon>Embryophyta</taxon>
        <taxon>Tracheophyta</taxon>
        <taxon>Spermatophyta</taxon>
        <taxon>Magnoliopsida</taxon>
        <taxon>eudicotyledons</taxon>
        <taxon>Gunneridae</taxon>
        <taxon>Pentapetalae</taxon>
        <taxon>asterids</taxon>
        <taxon>campanulids</taxon>
        <taxon>Asterales</taxon>
        <taxon>Asteraceae</taxon>
        <taxon>Asteroideae</taxon>
        <taxon>Anthemideae</taxon>
        <taxon>Anthemidinae</taxon>
        <taxon>Tanacetum</taxon>
    </lineage>
</organism>
<evidence type="ECO:0000313" key="5">
    <source>
        <dbReference type="Proteomes" id="UP001151760"/>
    </source>
</evidence>
<evidence type="ECO:0000259" key="3">
    <source>
        <dbReference type="PROSITE" id="PS50994"/>
    </source>
</evidence>
<evidence type="ECO:0000256" key="1">
    <source>
        <dbReference type="ARBA" id="ARBA00022670"/>
    </source>
</evidence>
<dbReference type="InterPro" id="IPR025724">
    <property type="entry name" value="GAG-pre-integrase_dom"/>
</dbReference>
<keyword evidence="1" id="KW-0645">Protease</keyword>
<proteinExistence type="predicted"/>
<dbReference type="PANTHER" id="PTHR42648:SF21">
    <property type="entry name" value="CYSTEINE-RICH RLK (RECEPTOR-LIKE PROTEIN KINASE) 8"/>
    <property type="match status" value="1"/>
</dbReference>
<protein>
    <submittedName>
        <fullName evidence="4">Retrovirus-related pol polyprotein from transposon TNT 1-94</fullName>
    </submittedName>
</protein>
<gene>
    <name evidence="4" type="ORF">Tco_1080016</name>
</gene>
<dbReference type="InterPro" id="IPR012337">
    <property type="entry name" value="RNaseH-like_sf"/>
</dbReference>
<dbReference type="Pfam" id="PF22936">
    <property type="entry name" value="Pol_BBD"/>
    <property type="match status" value="1"/>
</dbReference>
<comment type="caution">
    <text evidence="4">The sequence shown here is derived from an EMBL/GenBank/DDBJ whole genome shotgun (WGS) entry which is preliminary data.</text>
</comment>
<dbReference type="Proteomes" id="UP001151760">
    <property type="component" value="Unassembled WGS sequence"/>
</dbReference>
<dbReference type="PROSITE" id="PS50994">
    <property type="entry name" value="INTEGRASE"/>
    <property type="match status" value="1"/>
</dbReference>
<name>A0ABQ5HTI3_9ASTR</name>
<dbReference type="InterPro" id="IPR001584">
    <property type="entry name" value="Integrase_cat-core"/>
</dbReference>
<keyword evidence="5" id="KW-1185">Reference proteome</keyword>
<dbReference type="EMBL" id="BQNB010019993">
    <property type="protein sequence ID" value="GJT91171.1"/>
    <property type="molecule type" value="Genomic_DNA"/>
</dbReference>
<feature type="compositionally biased region" description="Basic residues" evidence="2">
    <location>
        <begin position="153"/>
        <end position="169"/>
    </location>
</feature>
<dbReference type="PANTHER" id="PTHR42648">
    <property type="entry name" value="TRANSPOSASE, PUTATIVE-RELATED"/>
    <property type="match status" value="1"/>
</dbReference>
<reference evidence="4" key="2">
    <citation type="submission" date="2022-01" db="EMBL/GenBank/DDBJ databases">
        <authorList>
            <person name="Yamashiro T."/>
            <person name="Shiraishi A."/>
            <person name="Satake H."/>
            <person name="Nakayama K."/>
        </authorList>
    </citation>
    <scope>NUCLEOTIDE SEQUENCE</scope>
</reference>
<dbReference type="InterPro" id="IPR036397">
    <property type="entry name" value="RNaseH_sf"/>
</dbReference>
<evidence type="ECO:0000256" key="2">
    <source>
        <dbReference type="SAM" id="MobiDB-lite"/>
    </source>
</evidence>
<dbReference type="Pfam" id="PF13976">
    <property type="entry name" value="gag_pre-integrs"/>
    <property type="match status" value="1"/>
</dbReference>
<dbReference type="InterPro" id="IPR054722">
    <property type="entry name" value="PolX-like_BBD"/>
</dbReference>
<accession>A0ABQ5HTI3</accession>
<reference evidence="4" key="1">
    <citation type="journal article" date="2022" name="Int. J. Mol. Sci.">
        <title>Draft Genome of Tanacetum Coccineum: Genomic Comparison of Closely Related Tanacetum-Family Plants.</title>
        <authorList>
            <person name="Yamashiro T."/>
            <person name="Shiraishi A."/>
            <person name="Nakayama K."/>
            <person name="Satake H."/>
        </authorList>
    </citation>
    <scope>NUCLEOTIDE SEQUENCE</scope>
</reference>
<feature type="region of interest" description="Disordered" evidence="2">
    <location>
        <begin position="151"/>
        <end position="170"/>
    </location>
</feature>
<dbReference type="Gene3D" id="3.30.420.10">
    <property type="entry name" value="Ribonuclease H-like superfamily/Ribonuclease H"/>
    <property type="match status" value="1"/>
</dbReference>
<keyword evidence="1" id="KW-0378">Hydrolase</keyword>
<dbReference type="SUPFAM" id="SSF53098">
    <property type="entry name" value="Ribonuclease H-like"/>
    <property type="match status" value="1"/>
</dbReference>
<evidence type="ECO:0000313" key="4">
    <source>
        <dbReference type="EMBL" id="GJT91171.1"/>
    </source>
</evidence>
<sequence length="557" mass="63404">MRNVIMVDSTFANPKTSRKLNLLSLVYEIPYDTSDPANRFCPDGEETVTLEKESRSKLNKHKVKPYNYTFKQLYETSNHQPKPNRMNSWNALKQLGNNVRKSSNSRTSNANAVCAECGTCVFNSNHDACVSRYLKDVNARTKKPKVVPISASKPKRKANKSVATPHKKTVASDTTIQKSKSYYKELYENTNQEWKWWIAKRCPSGYKWTQKPLRTKKIWMPKIRKEDVSTSISPTIDIVSRITNIVQLILFIVDSGCTKHMTGNLKLLCNFVEKFLGTVRFGNDQFAPILGYGDLNQGNVTIKRVYYVEGLNHNLFSVGQFCDADLEVAFRKSTCFVRDLQGNDLLTGNRGSDLYTISLQETTSSTPICFMAKASPTQAWLWHRRLSHLNFDYITLLSKKDIVTGLPKLKYVKDQLCSSCEMSKAKRSSFKSKAVPSSKGRLNLLHMDLCGPMRDETLEVLKDFLMMIQRNLQAQVITVRTDKGTEFLNKTLHAYFKEEGIEHQTSTPRTPEQNGVVERRNRTLVEAARTMLSASKLPLSFWAEAVATACYTQNRSI</sequence>
<feature type="domain" description="Integrase catalytic" evidence="3">
    <location>
        <begin position="454"/>
        <end position="557"/>
    </location>
</feature>